<dbReference type="PIRSF" id="PIRSF000157">
    <property type="entry name" value="Oxoglu_dh_E1"/>
    <property type="match status" value="1"/>
</dbReference>
<evidence type="ECO:0000259" key="8">
    <source>
        <dbReference type="SMART" id="SM00861"/>
    </source>
</evidence>
<dbReference type="Pfam" id="PF02779">
    <property type="entry name" value="Transket_pyr"/>
    <property type="match status" value="1"/>
</dbReference>
<keyword evidence="4 6" id="KW-0324">Glycolysis</keyword>
<dbReference type="Gene3D" id="3.40.50.12470">
    <property type="match status" value="1"/>
</dbReference>
<accession>A0ABV8B3P1</accession>
<comment type="subunit">
    <text evidence="6">Homodimer. Part of the 2-oxoglutarate dehydrogenase (OGDH) complex composed of E1 (2-oxoglutarate dehydrogenase), E2 (dihydrolipoamide succinyltransferase) and E3 (dihydrolipoamide dehydrogenase); the complex contains multiple copies of the three enzymatic components (E1, E2 and E3).</text>
</comment>
<proteinExistence type="inferred from homology"/>
<evidence type="ECO:0000313" key="10">
    <source>
        <dbReference type="Proteomes" id="UP001595752"/>
    </source>
</evidence>
<dbReference type="InterPro" id="IPR011603">
    <property type="entry name" value="2oxoglutarate_DH_E1"/>
</dbReference>
<evidence type="ECO:0000256" key="6">
    <source>
        <dbReference type="HAMAP-Rule" id="MF_01169"/>
    </source>
</evidence>
<comment type="caution">
    <text evidence="9">The sequence shown here is derived from an EMBL/GenBank/DDBJ whole genome shotgun (WGS) entry which is preliminary data.</text>
</comment>
<dbReference type="RefSeq" id="WP_377916732.1">
    <property type="nucleotide sequence ID" value="NZ_JBHRZT010000067.1"/>
</dbReference>
<sequence>MVIGNVNQENPWQRFHGHNLGYVMEQYEQYQNNPDAVPGELRAFFDEWGAPSLEESEFGKEASEGVLPVVSNAGNMENAIKAVHLVETIRSYGHLAAKINPLQESVDEAYVLNPEKFGLTEEDLKAIPAKAIWEHAPDGVQTAGEAIKRLKEIHKGSLAYEFDHVHDLEERTWLTKMIETGAIHRSLSKEEQAGLLKRLTEVEGFEQFLHRTFVGQKRFSIEGVDMLVPMLDELIKEGVHDGVHNVMIGMAHRGRLNVLVHVLGKPYGNIFSEFQHSPNKDLFPSEGSRGINNGWTGDVKYHLGGDRSIEESETIHARITLANNPSHLEFVDPVVAGFARAAQEERGKAGYPEQDVSKSFAILIHGDAAFPGQGIVAETLNLGGLKGYQTGGTIHIIANNMVGFTTDSPDSRSTKYASDLAKGYEIPIIHVNADDPQACLAAIDLAYQYRSLFKKDFLIDLVGYRRFGHNEMDDPAVTQPQLYKKIGTHPTVKTLYAKQLQDKGILSAEEIEKINQDVQEKLQTEYEKVSEKGKNDYVEEVEVPELITKGIPEMDTKVPLDTLRELNSELLKWPEGFNVYPKLKRILERRIHSLEGDGKVEWALAETLAFASILQDGTPIRLTGQDSERGTFAHRHVVLNDAETGEKFSPLHRLPQAKASFAIHNSPLSEAAVVGFEYGYNVFAPETLVLWEAQYGDFANTAQALFDQFVSAGRAKWGQKSSLVLLLPHGYEGQGPEHSSARLERFLQLAAENNWTVANLTSAAQYFHILRRQAAITGTDYAQPLVIMAPKSLLRHPLTASPYTSLSEGSFQLVVEQPQLGKQPEKVERLILTTGKVAIDLAGEIDRVKENQDLDWVHIVRVEQLYPFPMGQIDEILRRYENLKEIVWVQEEPKNMGAWHYLAPTLYDLSADSVKVRYIGRPDRSSPAGGDPNIHKQEQERILREALTDRGDARDGLQAKEKNLVKS</sequence>
<keyword evidence="2 6" id="KW-0560">Oxidoreductase</keyword>
<evidence type="ECO:0000313" key="9">
    <source>
        <dbReference type="EMBL" id="MFC3884861.1"/>
    </source>
</evidence>
<dbReference type="HAMAP" id="MF_01169">
    <property type="entry name" value="SucA_OdhA"/>
    <property type="match status" value="1"/>
</dbReference>
<dbReference type="InterPro" id="IPR031717">
    <property type="entry name" value="ODO-1/KGD_C"/>
</dbReference>
<feature type="region of interest" description="Disordered" evidence="7">
    <location>
        <begin position="920"/>
        <end position="967"/>
    </location>
</feature>
<comment type="cofactor">
    <cofactor evidence="1 6">
        <name>thiamine diphosphate</name>
        <dbReference type="ChEBI" id="CHEBI:58937"/>
    </cofactor>
</comment>
<dbReference type="Gene3D" id="3.40.50.970">
    <property type="match status" value="1"/>
</dbReference>
<dbReference type="PANTHER" id="PTHR23152">
    <property type="entry name" value="2-OXOGLUTARATE DEHYDROGENASE"/>
    <property type="match status" value="1"/>
</dbReference>
<comment type="function">
    <text evidence="6">E1 component of the 2-oxoglutarate dehydrogenase (OGDH) complex which catalyzes the decarboxylation of 2-oxoglutarate, the first step in the conversion of 2-oxoglutarate to succinyl-CoA and CO(2).</text>
</comment>
<dbReference type="CDD" id="cd02016">
    <property type="entry name" value="TPP_E1_OGDC_like"/>
    <property type="match status" value="1"/>
</dbReference>
<dbReference type="Proteomes" id="UP001595752">
    <property type="component" value="Unassembled WGS sequence"/>
</dbReference>
<dbReference type="EMBL" id="JBHRZT010000067">
    <property type="protein sequence ID" value="MFC3884861.1"/>
    <property type="molecule type" value="Genomic_DNA"/>
</dbReference>
<dbReference type="Pfam" id="PF00676">
    <property type="entry name" value="E1_dh"/>
    <property type="match status" value="1"/>
</dbReference>
<dbReference type="InterPro" id="IPR032106">
    <property type="entry name" value="2-oxogl_dehyd_N"/>
</dbReference>
<comment type="similarity">
    <text evidence="6">Belongs to the alpha-ketoglutarate dehydrogenase family.</text>
</comment>
<evidence type="ECO:0000256" key="4">
    <source>
        <dbReference type="ARBA" id="ARBA00023152"/>
    </source>
</evidence>
<dbReference type="InterPro" id="IPR005475">
    <property type="entry name" value="Transketolase-like_Pyr-bd"/>
</dbReference>
<feature type="compositionally biased region" description="Basic and acidic residues" evidence="7">
    <location>
        <begin position="933"/>
        <end position="967"/>
    </location>
</feature>
<evidence type="ECO:0000256" key="2">
    <source>
        <dbReference type="ARBA" id="ARBA00023002"/>
    </source>
</evidence>
<dbReference type="SMART" id="SM00861">
    <property type="entry name" value="Transket_pyr"/>
    <property type="match status" value="1"/>
</dbReference>
<evidence type="ECO:0000256" key="1">
    <source>
        <dbReference type="ARBA" id="ARBA00001964"/>
    </source>
</evidence>
<dbReference type="PANTHER" id="PTHR23152:SF4">
    <property type="entry name" value="2-OXOADIPATE DEHYDROGENASE COMPLEX COMPONENT E1"/>
    <property type="match status" value="1"/>
</dbReference>
<evidence type="ECO:0000256" key="7">
    <source>
        <dbReference type="SAM" id="MobiDB-lite"/>
    </source>
</evidence>
<dbReference type="InterPro" id="IPR029061">
    <property type="entry name" value="THDP-binding"/>
</dbReference>
<name>A0ABV8B3P1_9BACI</name>
<dbReference type="Gene3D" id="3.40.50.11610">
    <property type="entry name" value="Multifunctional 2-oxoglutarate metabolism enzyme, C-terminal domain"/>
    <property type="match status" value="1"/>
</dbReference>
<protein>
    <recommendedName>
        <fullName evidence="6">2-oxoglutarate dehydrogenase E1 component</fullName>
        <ecNumber evidence="6">1.2.4.2</ecNumber>
    </recommendedName>
    <alternativeName>
        <fullName evidence="6">Alpha-ketoglutarate dehydrogenase</fullName>
    </alternativeName>
</protein>
<reference evidence="10" key="1">
    <citation type="journal article" date="2019" name="Int. J. Syst. Evol. Microbiol.">
        <title>The Global Catalogue of Microorganisms (GCM) 10K type strain sequencing project: providing services to taxonomists for standard genome sequencing and annotation.</title>
        <authorList>
            <consortium name="The Broad Institute Genomics Platform"/>
            <consortium name="The Broad Institute Genome Sequencing Center for Infectious Disease"/>
            <person name="Wu L."/>
            <person name="Ma J."/>
        </authorList>
    </citation>
    <scope>NUCLEOTIDE SEQUENCE [LARGE SCALE GENOMIC DNA]</scope>
    <source>
        <strain evidence="10">CCUG 61889</strain>
    </source>
</reference>
<dbReference type="GO" id="GO:0004591">
    <property type="term" value="F:oxoglutarate dehydrogenase (succinyl-transferring) activity"/>
    <property type="evidence" value="ECO:0007669"/>
    <property type="project" value="UniProtKB-EC"/>
</dbReference>
<organism evidence="9 10">
    <name type="scientific">Bacillus songklensis</name>
    <dbReference type="NCBI Taxonomy" id="1069116"/>
    <lineage>
        <taxon>Bacteria</taxon>
        <taxon>Bacillati</taxon>
        <taxon>Bacillota</taxon>
        <taxon>Bacilli</taxon>
        <taxon>Bacillales</taxon>
        <taxon>Bacillaceae</taxon>
        <taxon>Bacillus</taxon>
    </lineage>
</organism>
<evidence type="ECO:0000256" key="3">
    <source>
        <dbReference type="ARBA" id="ARBA00023052"/>
    </source>
</evidence>
<dbReference type="InterPro" id="IPR001017">
    <property type="entry name" value="DH_E1"/>
</dbReference>
<keyword evidence="3 6" id="KW-0786">Thiamine pyrophosphate</keyword>
<dbReference type="Pfam" id="PF16870">
    <property type="entry name" value="OxoGdeHyase_C"/>
    <property type="match status" value="1"/>
</dbReference>
<gene>
    <name evidence="6" type="primary">odhA</name>
    <name evidence="9" type="ORF">ACFOU2_15865</name>
</gene>
<dbReference type="InterPro" id="IPR042179">
    <property type="entry name" value="KGD_C_sf"/>
</dbReference>
<dbReference type="Pfam" id="PF16078">
    <property type="entry name" value="2-oxogl_dehyd_N"/>
    <property type="match status" value="1"/>
</dbReference>
<dbReference type="SUPFAM" id="SSF52518">
    <property type="entry name" value="Thiamin diphosphate-binding fold (THDP-binding)"/>
    <property type="match status" value="2"/>
</dbReference>
<dbReference type="NCBIfam" id="NF008907">
    <property type="entry name" value="PRK12270.1"/>
    <property type="match status" value="1"/>
</dbReference>
<dbReference type="EC" id="1.2.4.2" evidence="6"/>
<dbReference type="InterPro" id="IPR023784">
    <property type="entry name" value="2oxoglutarate_DH_E1_bac"/>
</dbReference>
<comment type="catalytic activity">
    <reaction evidence="5 6">
        <text>N(6)-[(R)-lipoyl]-L-lysyl-[protein] + 2-oxoglutarate + H(+) = N(6)-[(R)-S(8)-succinyldihydrolipoyl]-L-lysyl-[protein] + CO2</text>
        <dbReference type="Rhea" id="RHEA:12188"/>
        <dbReference type="Rhea" id="RHEA-COMP:10474"/>
        <dbReference type="Rhea" id="RHEA-COMP:20092"/>
        <dbReference type="ChEBI" id="CHEBI:15378"/>
        <dbReference type="ChEBI" id="CHEBI:16526"/>
        <dbReference type="ChEBI" id="CHEBI:16810"/>
        <dbReference type="ChEBI" id="CHEBI:83099"/>
        <dbReference type="ChEBI" id="CHEBI:83120"/>
        <dbReference type="EC" id="1.2.4.2"/>
    </reaction>
</comment>
<dbReference type="NCBIfam" id="TIGR00239">
    <property type="entry name" value="2oxo_dh_E1"/>
    <property type="match status" value="1"/>
</dbReference>
<dbReference type="Gene3D" id="1.10.287.1150">
    <property type="entry name" value="TPP helical domain"/>
    <property type="match status" value="1"/>
</dbReference>
<feature type="domain" description="Transketolase-like pyrimidine-binding" evidence="8">
    <location>
        <begin position="600"/>
        <end position="796"/>
    </location>
</feature>
<keyword evidence="10" id="KW-1185">Reference proteome</keyword>
<dbReference type="NCBIfam" id="NF006914">
    <property type="entry name" value="PRK09404.1"/>
    <property type="match status" value="1"/>
</dbReference>
<evidence type="ECO:0000256" key="5">
    <source>
        <dbReference type="ARBA" id="ARBA00051911"/>
    </source>
</evidence>